<dbReference type="GO" id="GO:0030170">
    <property type="term" value="F:pyridoxal phosphate binding"/>
    <property type="evidence" value="ECO:0007669"/>
    <property type="project" value="InterPro"/>
</dbReference>
<evidence type="ECO:0000256" key="9">
    <source>
        <dbReference type="ARBA" id="ARBA00047412"/>
    </source>
</evidence>
<evidence type="ECO:0000256" key="4">
    <source>
        <dbReference type="ARBA" id="ARBA00022679"/>
    </source>
</evidence>
<dbReference type="InterPro" id="IPR015424">
    <property type="entry name" value="PyrdxlP-dep_Trfase"/>
</dbReference>
<dbReference type="InterPro" id="IPR004839">
    <property type="entry name" value="Aminotransferase_I/II_large"/>
</dbReference>
<comment type="similarity">
    <text evidence="7">Belongs to the class-I pyridoxal-phosphate-dependent aminotransferase family. Alanine aminotransferase subfamily.</text>
</comment>
<dbReference type="EMBL" id="JAFHDT010000281">
    <property type="protein sequence ID" value="KAI7789991.1"/>
    <property type="molecule type" value="Genomic_DNA"/>
</dbReference>
<comment type="cofactor">
    <cofactor evidence="1">
        <name>pyridoxal 5'-phosphate</name>
        <dbReference type="ChEBI" id="CHEBI:597326"/>
    </cofactor>
</comment>
<evidence type="ECO:0000256" key="6">
    <source>
        <dbReference type="ARBA" id="ARBA00025708"/>
    </source>
</evidence>
<dbReference type="Gene3D" id="1.10.287.1970">
    <property type="match status" value="1"/>
</dbReference>
<dbReference type="InterPro" id="IPR045088">
    <property type="entry name" value="ALAT1/2-like"/>
</dbReference>
<reference evidence="11" key="1">
    <citation type="submission" date="2021-02" db="EMBL/GenBank/DDBJ databases">
        <title>Comparative genomics reveals that relaxation of natural selection precedes convergent phenotypic evolution of cavefish.</title>
        <authorList>
            <person name="Peng Z."/>
        </authorList>
    </citation>
    <scope>NUCLEOTIDE SEQUENCE</scope>
    <source>
        <tissue evidence="11">Muscle</tissue>
    </source>
</reference>
<evidence type="ECO:0000313" key="12">
    <source>
        <dbReference type="Proteomes" id="UP001059041"/>
    </source>
</evidence>
<keyword evidence="5" id="KW-0663">Pyridoxal phosphate</keyword>
<dbReference type="PANTHER" id="PTHR11751:SF469">
    <property type="entry name" value="ALANINE TRANSAMINASE"/>
    <property type="match status" value="1"/>
</dbReference>
<dbReference type="Proteomes" id="UP001059041">
    <property type="component" value="Unassembled WGS sequence"/>
</dbReference>
<evidence type="ECO:0000256" key="1">
    <source>
        <dbReference type="ARBA" id="ARBA00001933"/>
    </source>
</evidence>
<keyword evidence="3 11" id="KW-0032">Aminotransferase</keyword>
<evidence type="ECO:0000256" key="7">
    <source>
        <dbReference type="ARBA" id="ARBA00025785"/>
    </source>
</evidence>
<comment type="catalytic activity">
    <reaction evidence="9">
        <text>L-alanine + 2-oxoglutarate = pyruvate + L-glutamate</text>
        <dbReference type="Rhea" id="RHEA:19453"/>
        <dbReference type="ChEBI" id="CHEBI:15361"/>
        <dbReference type="ChEBI" id="CHEBI:16810"/>
        <dbReference type="ChEBI" id="CHEBI:29985"/>
        <dbReference type="ChEBI" id="CHEBI:57972"/>
        <dbReference type="EC" id="2.6.1.2"/>
    </reaction>
</comment>
<dbReference type="PANTHER" id="PTHR11751">
    <property type="entry name" value="ALANINE AMINOTRANSFERASE"/>
    <property type="match status" value="1"/>
</dbReference>
<feature type="domain" description="Aminotransferase class I/classII large" evidence="10">
    <location>
        <begin position="78"/>
        <end position="456"/>
    </location>
</feature>
<dbReference type="EC" id="2.6.1.2" evidence="8"/>
<dbReference type="GO" id="GO:0004021">
    <property type="term" value="F:L-alanine:2-oxoglutarate aminotransferase activity"/>
    <property type="evidence" value="ECO:0007669"/>
    <property type="project" value="UniProtKB-EC"/>
</dbReference>
<dbReference type="InterPro" id="IPR015422">
    <property type="entry name" value="PyrdxlP-dep_Trfase_small"/>
</dbReference>
<dbReference type="AlphaFoldDB" id="A0A9W7W7Q4"/>
<sequence length="471" mass="52288">MSAVRKTARQPSPDEELHELAETIAHQLKQGLSVSRLFNKVLDVSSGDIHSAGVKPITFIRQVIAGCLYPSLLDGDDFPPDVRSRAQTLLSQCDGNNIGSYTDSSGLAYVRSNVAKCISLRDGGILSSPEHIFITCGSQRGLMTVMRLLCQSEGRSAVLIPDPAPHTLIRILERVGLVPLPYRLQELGGWSLERAELKRVIQTSRTHCCPRAIYISNPGNPTGHIQSRESVETVIRFAAEENLFLLVDEESIYQNTVLVKDKEFVSYKRVLAEMGDPYHDRVQLASFHSLSNGVMGECGLRAGYMELVNVDEAMLLYTEVVLTGDINTPVSGQIALDVMVDPPRPGDASCDLYIQEVSSRLSTLRLNMSRAVNFMNDLSGFTCSTVQSGIFIYPHLSLPHTAHTQSAGLCYCRRLLEDQGVCVGFNECKNEDHSDSHTCFYLRLCVMMSSDGLEDFLCRLQTFHLQFLKEY</sequence>
<dbReference type="CDD" id="cd00609">
    <property type="entry name" value="AAT_like"/>
    <property type="match status" value="1"/>
</dbReference>
<evidence type="ECO:0000313" key="11">
    <source>
        <dbReference type="EMBL" id="KAI7789991.1"/>
    </source>
</evidence>
<evidence type="ECO:0000256" key="8">
    <source>
        <dbReference type="ARBA" id="ARBA00026106"/>
    </source>
</evidence>
<evidence type="ECO:0000259" key="10">
    <source>
        <dbReference type="Pfam" id="PF00155"/>
    </source>
</evidence>
<evidence type="ECO:0000256" key="3">
    <source>
        <dbReference type="ARBA" id="ARBA00022576"/>
    </source>
</evidence>
<keyword evidence="4" id="KW-0808">Transferase</keyword>
<protein>
    <recommendedName>
        <fullName evidence="8">alanine transaminase</fullName>
        <ecNumber evidence="8">2.6.1.2</ecNumber>
    </recommendedName>
</protein>
<dbReference type="InterPro" id="IPR015421">
    <property type="entry name" value="PyrdxlP-dep_Trfase_major"/>
</dbReference>
<comment type="pathway">
    <text evidence="6">Amino-acid degradation; L-alanine degradation via transaminase pathway; pyruvate from L-alanine: step 1/1.</text>
</comment>
<dbReference type="Gene3D" id="3.40.640.10">
    <property type="entry name" value="Type I PLP-dependent aspartate aminotransferase-like (Major domain)"/>
    <property type="match status" value="1"/>
</dbReference>
<proteinExistence type="inferred from homology"/>
<dbReference type="SUPFAM" id="SSF53383">
    <property type="entry name" value="PLP-dependent transferases"/>
    <property type="match status" value="1"/>
</dbReference>
<accession>A0A9W7W7Q4</accession>
<evidence type="ECO:0000256" key="2">
    <source>
        <dbReference type="ARBA" id="ARBA00011738"/>
    </source>
</evidence>
<dbReference type="Gene3D" id="3.90.1150.10">
    <property type="entry name" value="Aspartate Aminotransferase, domain 1"/>
    <property type="match status" value="1"/>
</dbReference>
<organism evidence="11 12">
    <name type="scientific">Triplophysa rosa</name>
    <name type="common">Cave loach</name>
    <dbReference type="NCBI Taxonomy" id="992332"/>
    <lineage>
        <taxon>Eukaryota</taxon>
        <taxon>Metazoa</taxon>
        <taxon>Chordata</taxon>
        <taxon>Craniata</taxon>
        <taxon>Vertebrata</taxon>
        <taxon>Euteleostomi</taxon>
        <taxon>Actinopterygii</taxon>
        <taxon>Neopterygii</taxon>
        <taxon>Teleostei</taxon>
        <taxon>Ostariophysi</taxon>
        <taxon>Cypriniformes</taxon>
        <taxon>Nemacheilidae</taxon>
        <taxon>Triplophysa</taxon>
    </lineage>
</organism>
<gene>
    <name evidence="11" type="ORF">IRJ41_007874</name>
</gene>
<dbReference type="FunFam" id="3.40.640.10:FF:000226">
    <property type="entry name" value="Alanine aminotransferase 2"/>
    <property type="match status" value="1"/>
</dbReference>
<comment type="caution">
    <text evidence="11">The sequence shown here is derived from an EMBL/GenBank/DDBJ whole genome shotgun (WGS) entry which is preliminary data.</text>
</comment>
<dbReference type="Pfam" id="PF00155">
    <property type="entry name" value="Aminotran_1_2"/>
    <property type="match status" value="1"/>
</dbReference>
<evidence type="ECO:0000256" key="5">
    <source>
        <dbReference type="ARBA" id="ARBA00022898"/>
    </source>
</evidence>
<comment type="subunit">
    <text evidence="2">Homodimer.</text>
</comment>
<name>A0A9W7W7Q4_TRIRA</name>
<keyword evidence="12" id="KW-1185">Reference proteome</keyword>